<dbReference type="EMBL" id="JACJKY010000015">
    <property type="protein sequence ID" value="MBM6921354.1"/>
    <property type="molecule type" value="Genomic_DNA"/>
</dbReference>
<dbReference type="NCBIfam" id="TIGR00099">
    <property type="entry name" value="Cof-subfamily"/>
    <property type="match status" value="1"/>
</dbReference>
<dbReference type="SUPFAM" id="SSF56784">
    <property type="entry name" value="HAD-like"/>
    <property type="match status" value="1"/>
</dbReference>
<evidence type="ECO:0000313" key="1">
    <source>
        <dbReference type="EMBL" id="MBM6921354.1"/>
    </source>
</evidence>
<gene>
    <name evidence="1" type="ORF">H6A12_09320</name>
</gene>
<sequence>MEIHKLLVVSDLDGTLIPISGVISQNNIDAVHRFLEAGGTFTAATGRSPSIAQPYFEQLSIKTPVIVNNGAAIYDPVEQKNLWWQELPNTFREVVKHIMEAFSEVVVSAVDGQDTHYEVLLHENEHRMSEQMRYTTFVPCMADDLPDACCKIVFMAEGELLDQLEQFVKQLSDDSFCFVRSGGICFEMMAKGISKGAAFKRLVSLCGKQTEYTVAVGDYYNDVEMIENAALGVTLKSGCDAAKRAAKLVVSSCEDDGVAELITMLLCGNMRFDDPKK</sequence>
<proteinExistence type="predicted"/>
<dbReference type="InterPro" id="IPR023214">
    <property type="entry name" value="HAD_sf"/>
</dbReference>
<accession>A0A939BDQ7</accession>
<dbReference type="RefSeq" id="WP_204447209.1">
    <property type="nucleotide sequence ID" value="NZ_JACJKY010000015.1"/>
</dbReference>
<dbReference type="AlphaFoldDB" id="A0A939BDQ7"/>
<protein>
    <submittedName>
        <fullName evidence="1">Cof-type HAD-IIB family hydrolase</fullName>
    </submittedName>
</protein>
<comment type="caution">
    <text evidence="1">The sequence shown here is derived from an EMBL/GenBank/DDBJ whole genome shotgun (WGS) entry which is preliminary data.</text>
</comment>
<dbReference type="GO" id="GO:0005829">
    <property type="term" value="C:cytosol"/>
    <property type="evidence" value="ECO:0007669"/>
    <property type="project" value="TreeGrafter"/>
</dbReference>
<dbReference type="SFLD" id="SFLDS00003">
    <property type="entry name" value="Haloacid_Dehalogenase"/>
    <property type="match status" value="1"/>
</dbReference>
<name>A0A939BDQ7_9FIRM</name>
<dbReference type="Gene3D" id="3.30.1240.10">
    <property type="match status" value="1"/>
</dbReference>
<organism evidence="1 2">
    <name type="scientific">Merdimmobilis hominis</name>
    <dbReference type="NCBI Taxonomy" id="2897707"/>
    <lineage>
        <taxon>Bacteria</taxon>
        <taxon>Bacillati</taxon>
        <taxon>Bacillota</taxon>
        <taxon>Clostridia</taxon>
        <taxon>Eubacteriales</taxon>
        <taxon>Oscillospiraceae</taxon>
        <taxon>Merdimmobilis</taxon>
    </lineage>
</organism>
<dbReference type="InterPro" id="IPR006379">
    <property type="entry name" value="HAD-SF_hydro_IIB"/>
</dbReference>
<dbReference type="Pfam" id="PF08282">
    <property type="entry name" value="Hydrolase_3"/>
    <property type="match status" value="1"/>
</dbReference>
<dbReference type="GO" id="GO:0016791">
    <property type="term" value="F:phosphatase activity"/>
    <property type="evidence" value="ECO:0007669"/>
    <property type="project" value="TreeGrafter"/>
</dbReference>
<reference evidence="1" key="1">
    <citation type="submission" date="2020-08" db="EMBL/GenBank/DDBJ databases">
        <authorList>
            <person name="Cejkova D."/>
            <person name="Kubasova T."/>
            <person name="Jahodarova E."/>
            <person name="Rychlik I."/>
        </authorList>
    </citation>
    <scope>NUCLEOTIDE SEQUENCE</scope>
    <source>
        <strain evidence="1">An559</strain>
    </source>
</reference>
<dbReference type="InterPro" id="IPR036412">
    <property type="entry name" value="HAD-like_sf"/>
</dbReference>
<dbReference type="InterPro" id="IPR000150">
    <property type="entry name" value="Cof"/>
</dbReference>
<dbReference type="NCBIfam" id="TIGR01484">
    <property type="entry name" value="HAD-SF-IIB"/>
    <property type="match status" value="1"/>
</dbReference>
<dbReference type="SFLD" id="SFLDG01140">
    <property type="entry name" value="C2.B:_Phosphomannomutase_and_P"/>
    <property type="match status" value="1"/>
</dbReference>
<dbReference type="PANTHER" id="PTHR10000:SF8">
    <property type="entry name" value="HAD SUPERFAMILY HYDROLASE-LIKE, TYPE 3"/>
    <property type="match status" value="1"/>
</dbReference>
<keyword evidence="1" id="KW-0378">Hydrolase</keyword>
<dbReference type="GO" id="GO:0000287">
    <property type="term" value="F:magnesium ion binding"/>
    <property type="evidence" value="ECO:0007669"/>
    <property type="project" value="TreeGrafter"/>
</dbReference>
<dbReference type="PANTHER" id="PTHR10000">
    <property type="entry name" value="PHOSPHOSERINE PHOSPHATASE"/>
    <property type="match status" value="1"/>
</dbReference>
<dbReference type="Proteomes" id="UP000774750">
    <property type="component" value="Unassembled WGS sequence"/>
</dbReference>
<keyword evidence="2" id="KW-1185">Reference proteome</keyword>
<reference evidence="1" key="2">
    <citation type="journal article" date="2021" name="Sci. Rep.">
        <title>The distribution of antibiotic resistance genes in chicken gut microbiota commensals.</title>
        <authorList>
            <person name="Juricova H."/>
            <person name="Matiasovicova J."/>
            <person name="Kubasova T."/>
            <person name="Cejkova D."/>
            <person name="Rychlik I."/>
        </authorList>
    </citation>
    <scope>NUCLEOTIDE SEQUENCE</scope>
    <source>
        <strain evidence="1">An559</strain>
    </source>
</reference>
<evidence type="ECO:0000313" key="2">
    <source>
        <dbReference type="Proteomes" id="UP000774750"/>
    </source>
</evidence>
<dbReference type="Gene3D" id="3.40.50.1000">
    <property type="entry name" value="HAD superfamily/HAD-like"/>
    <property type="match status" value="1"/>
</dbReference>